<name>A0AAW0D411_9AGAR</name>
<evidence type="ECO:0008006" key="4">
    <source>
        <dbReference type="Google" id="ProtNLM"/>
    </source>
</evidence>
<feature type="compositionally biased region" description="Pro residues" evidence="1">
    <location>
        <begin position="1"/>
        <end position="19"/>
    </location>
</feature>
<evidence type="ECO:0000256" key="1">
    <source>
        <dbReference type="SAM" id="MobiDB-lite"/>
    </source>
</evidence>
<dbReference type="Proteomes" id="UP001362999">
    <property type="component" value="Unassembled WGS sequence"/>
</dbReference>
<organism evidence="2 3">
    <name type="scientific">Favolaschia claudopus</name>
    <dbReference type="NCBI Taxonomy" id="2862362"/>
    <lineage>
        <taxon>Eukaryota</taxon>
        <taxon>Fungi</taxon>
        <taxon>Dikarya</taxon>
        <taxon>Basidiomycota</taxon>
        <taxon>Agaricomycotina</taxon>
        <taxon>Agaricomycetes</taxon>
        <taxon>Agaricomycetidae</taxon>
        <taxon>Agaricales</taxon>
        <taxon>Marasmiineae</taxon>
        <taxon>Mycenaceae</taxon>
        <taxon>Favolaschia</taxon>
    </lineage>
</organism>
<evidence type="ECO:0000313" key="2">
    <source>
        <dbReference type="EMBL" id="KAK7046952.1"/>
    </source>
</evidence>
<dbReference type="EMBL" id="JAWWNJ010000010">
    <property type="protein sequence ID" value="KAK7046952.1"/>
    <property type="molecule type" value="Genomic_DNA"/>
</dbReference>
<evidence type="ECO:0000313" key="3">
    <source>
        <dbReference type="Proteomes" id="UP001362999"/>
    </source>
</evidence>
<sequence length="565" mass="64627">MGPPLALPYVSPSPSPSPDQDPTVSRSSTKSPLRAPSTGISPPKSAAILTLPNEILRIICVLMDAIDSTVLLLEKRWGEEDCNISLIIPLSMTCRTLRERLRPFIFRSVYNWNREEDVWPESTWGLIRQVTLRDHQIRHPQPIKLRSVLFDTLPRLSALTKAILVIDKTVPSQLLIALSQAPQLNELEIQQARLDDIGLCFSETSFPKLETLTISVWTITTKPTVRVAKIERELHNVILLLQSVSQKLKALKISGDLISSTFLAISWLHLESFAVTEHTPSPYYSARRLISHMPCLKELSMLYTADLTRTDGQLKPPFTYGASDGKKLATVAPRLSSLRLSNCAPEDTIFVQLPDALTGLHIYATKDLYIPHIDNRRARFERPLGPSDVLAVIKRTAYLLDLTDLTLTLNHFPTPALVDMIGVAFPNLEFLELGYPEYWRGKDKSDESQDEAMVESLATFRRLRRLRISIDFEYRDPDSMQTAYHISAAQWYLRRLPILRTISFTFHNWRHTVRDWFAPPVRTEWRTYTREVLLLKDPYVRQPWRFRRQPTPAASESDDSLDLEI</sequence>
<reference evidence="2 3" key="1">
    <citation type="journal article" date="2024" name="J Genomics">
        <title>Draft genome sequencing and assembly of Favolaschia claudopus CIRM-BRFM 2984 isolated from oak limbs.</title>
        <authorList>
            <person name="Navarro D."/>
            <person name="Drula E."/>
            <person name="Chaduli D."/>
            <person name="Cazenave R."/>
            <person name="Ahrendt S."/>
            <person name="Wang J."/>
            <person name="Lipzen A."/>
            <person name="Daum C."/>
            <person name="Barry K."/>
            <person name="Grigoriev I.V."/>
            <person name="Favel A."/>
            <person name="Rosso M.N."/>
            <person name="Martin F."/>
        </authorList>
    </citation>
    <scope>NUCLEOTIDE SEQUENCE [LARGE SCALE GENOMIC DNA]</scope>
    <source>
        <strain evidence="2 3">CIRM-BRFM 2984</strain>
    </source>
</reference>
<dbReference type="SUPFAM" id="SSF52047">
    <property type="entry name" value="RNI-like"/>
    <property type="match status" value="1"/>
</dbReference>
<gene>
    <name evidence="2" type="ORF">R3P38DRAFT_3346582</name>
</gene>
<dbReference type="AlphaFoldDB" id="A0AAW0D411"/>
<accession>A0AAW0D411</accession>
<comment type="caution">
    <text evidence="2">The sequence shown here is derived from an EMBL/GenBank/DDBJ whole genome shotgun (WGS) entry which is preliminary data.</text>
</comment>
<keyword evidence="3" id="KW-1185">Reference proteome</keyword>
<feature type="region of interest" description="Disordered" evidence="1">
    <location>
        <begin position="1"/>
        <end position="39"/>
    </location>
</feature>
<proteinExistence type="predicted"/>
<dbReference type="InterPro" id="IPR032675">
    <property type="entry name" value="LRR_dom_sf"/>
</dbReference>
<dbReference type="Gene3D" id="3.80.10.10">
    <property type="entry name" value="Ribonuclease Inhibitor"/>
    <property type="match status" value="1"/>
</dbReference>
<protein>
    <recommendedName>
        <fullName evidence="4">F-box domain-containing protein</fullName>
    </recommendedName>
</protein>